<name>B9XD50_PEDPL</name>
<evidence type="ECO:0000313" key="1">
    <source>
        <dbReference type="EMBL" id="EEF62396.1"/>
    </source>
</evidence>
<sequence>MVKLFLALNSYGKENNDYILLNNSNLYVFREKLFRVWHACCFRMF</sequence>
<dbReference type="EMBL" id="ABOX02000005">
    <property type="protein sequence ID" value="EEF62396.1"/>
    <property type="molecule type" value="Genomic_DNA"/>
</dbReference>
<accession>B9XD50</accession>
<protein>
    <submittedName>
        <fullName evidence="1">Uncharacterized protein</fullName>
    </submittedName>
</protein>
<gene>
    <name evidence="1" type="ORF">Cflav_PD5031</name>
</gene>
<evidence type="ECO:0000313" key="2">
    <source>
        <dbReference type="Proteomes" id="UP000003688"/>
    </source>
</evidence>
<reference evidence="1 2" key="1">
    <citation type="journal article" date="2011" name="J. Bacteriol.">
        <title>Genome sequence of 'Pedosphaera parvula' Ellin514, an aerobic Verrucomicrobial isolate from pasture soil.</title>
        <authorList>
            <person name="Kant R."/>
            <person name="van Passel M.W."/>
            <person name="Sangwan P."/>
            <person name="Palva A."/>
            <person name="Lucas S."/>
            <person name="Copeland A."/>
            <person name="Lapidus A."/>
            <person name="Glavina Del Rio T."/>
            <person name="Dalin E."/>
            <person name="Tice H."/>
            <person name="Bruce D."/>
            <person name="Goodwin L."/>
            <person name="Pitluck S."/>
            <person name="Chertkov O."/>
            <person name="Larimer F.W."/>
            <person name="Land M.L."/>
            <person name="Hauser L."/>
            <person name="Brettin T.S."/>
            <person name="Detter J.C."/>
            <person name="Han S."/>
            <person name="de Vos W.M."/>
            <person name="Janssen P.H."/>
            <person name="Smidt H."/>
        </authorList>
    </citation>
    <scope>NUCLEOTIDE SEQUENCE [LARGE SCALE GENOMIC DNA]</scope>
    <source>
        <strain evidence="1 2">Ellin514</strain>
    </source>
</reference>
<organism evidence="1 2">
    <name type="scientific">Pedosphaera parvula (strain Ellin514)</name>
    <dbReference type="NCBI Taxonomy" id="320771"/>
    <lineage>
        <taxon>Bacteria</taxon>
        <taxon>Pseudomonadati</taxon>
        <taxon>Verrucomicrobiota</taxon>
        <taxon>Pedosphaerae</taxon>
        <taxon>Pedosphaerales</taxon>
        <taxon>Pedosphaeraceae</taxon>
        <taxon>Pedosphaera</taxon>
    </lineage>
</organism>
<keyword evidence="2" id="KW-1185">Reference proteome</keyword>
<proteinExistence type="predicted"/>
<dbReference type="AlphaFoldDB" id="B9XD50"/>
<dbReference type="Proteomes" id="UP000003688">
    <property type="component" value="Unassembled WGS sequence"/>
</dbReference>
<comment type="caution">
    <text evidence="1">The sequence shown here is derived from an EMBL/GenBank/DDBJ whole genome shotgun (WGS) entry which is preliminary data.</text>
</comment>